<protein>
    <submittedName>
        <fullName evidence="5">Acyl-CoA thioesterase</fullName>
    </submittedName>
</protein>
<sequence>MEYGTQRLVMYPHLNAAGILFGGQALAWIDEEVIIFAANKLGTTRLALVKMSEVRFKNPANIGDILVIGTELVKTGRTSITVRCELRNKTTDKVIVNVDEVIMVALDYNKQPTPHGLPEPD</sequence>
<reference evidence="7" key="1">
    <citation type="submission" date="2017-09" db="EMBL/GenBank/DDBJ databases">
        <title>Arcobacter canalis sp. nov., a new species isolated from a water canal contaminated with urban sewage.</title>
        <authorList>
            <person name="Perez-Cataluna A."/>
            <person name="Salas-Masso N."/>
            <person name="Figueras M.J."/>
        </authorList>
    </citation>
    <scope>NUCLEOTIDE SEQUENCE [LARGE SCALE GENOMIC DNA]</scope>
    <source>
        <strain evidence="7">CECT 7727</strain>
    </source>
</reference>
<dbReference type="RefSeq" id="WP_099310841.1">
    <property type="nucleotide sequence ID" value="NZ_CP032101.1"/>
</dbReference>
<dbReference type="CDD" id="cd03442">
    <property type="entry name" value="BFIT_BACH"/>
    <property type="match status" value="1"/>
</dbReference>
<dbReference type="AlphaFoldDB" id="A0A347TNC4"/>
<dbReference type="InterPro" id="IPR033120">
    <property type="entry name" value="HOTDOG_ACOT"/>
</dbReference>
<evidence type="ECO:0000259" key="4">
    <source>
        <dbReference type="PROSITE" id="PS51770"/>
    </source>
</evidence>
<dbReference type="PANTHER" id="PTHR11049:SF31">
    <property type="entry name" value="HOTDOG ACOT-TYPE DOMAIN-CONTAINING PROTEIN"/>
    <property type="match status" value="1"/>
</dbReference>
<dbReference type="GO" id="GO:0006637">
    <property type="term" value="P:acyl-CoA metabolic process"/>
    <property type="evidence" value="ECO:0007669"/>
    <property type="project" value="TreeGrafter"/>
</dbReference>
<feature type="domain" description="HotDog ACOT-type" evidence="4">
    <location>
        <begin position="1"/>
        <end position="109"/>
    </location>
</feature>
<comment type="similarity">
    <text evidence="1">Belongs to the acyl coenzyme A hydrolase family.</text>
</comment>
<evidence type="ECO:0000256" key="3">
    <source>
        <dbReference type="PROSITE-ProRule" id="PRU01106"/>
    </source>
</evidence>
<dbReference type="GO" id="GO:0052816">
    <property type="term" value="F:long-chain fatty acyl-CoA hydrolase activity"/>
    <property type="evidence" value="ECO:0007669"/>
    <property type="project" value="TreeGrafter"/>
</dbReference>
<evidence type="ECO:0000313" key="7">
    <source>
        <dbReference type="Proteomes" id="UP000224740"/>
    </source>
</evidence>
<evidence type="ECO:0000256" key="2">
    <source>
        <dbReference type="ARBA" id="ARBA00022801"/>
    </source>
</evidence>
<evidence type="ECO:0000313" key="6">
    <source>
        <dbReference type="EMBL" id="PHO15621.1"/>
    </source>
</evidence>
<gene>
    <name evidence="5" type="ORF">AMRN_2400</name>
    <name evidence="6" type="ORF">CPH92_06030</name>
</gene>
<dbReference type="PROSITE" id="PS51770">
    <property type="entry name" value="HOTDOG_ACOT"/>
    <property type="match status" value="1"/>
</dbReference>
<dbReference type="Gene3D" id="3.10.129.10">
    <property type="entry name" value="Hotdog Thioesterase"/>
    <property type="match status" value="1"/>
</dbReference>
<dbReference type="EMBL" id="CP032101">
    <property type="protein sequence ID" value="AXX88102.1"/>
    <property type="molecule type" value="Genomic_DNA"/>
</dbReference>
<dbReference type="GO" id="GO:0009062">
    <property type="term" value="P:fatty acid catabolic process"/>
    <property type="evidence" value="ECO:0007669"/>
    <property type="project" value="TreeGrafter"/>
</dbReference>
<reference evidence="5 8" key="3">
    <citation type="submission" date="2018-08" db="EMBL/GenBank/DDBJ databases">
        <title>Complete genome of the Arcobacter marinus type strain JCM 15502.</title>
        <authorList>
            <person name="Miller W.G."/>
            <person name="Yee E."/>
            <person name="Huynh S."/>
            <person name="Parker C.T."/>
        </authorList>
    </citation>
    <scope>NUCLEOTIDE SEQUENCE [LARGE SCALE GENOMIC DNA]</scope>
    <source>
        <strain evidence="5 8">JCM 15502</strain>
    </source>
</reference>
<dbReference type="Proteomes" id="UP000224740">
    <property type="component" value="Unassembled WGS sequence"/>
</dbReference>
<dbReference type="EMBL" id="NXAO01000024">
    <property type="protein sequence ID" value="PHO15621.1"/>
    <property type="molecule type" value="Genomic_DNA"/>
</dbReference>
<dbReference type="Proteomes" id="UP000264693">
    <property type="component" value="Chromosome"/>
</dbReference>
<evidence type="ECO:0000313" key="5">
    <source>
        <dbReference type="EMBL" id="AXX88102.1"/>
    </source>
</evidence>
<dbReference type="KEGG" id="amar:AMRN_2400"/>
<dbReference type="InterPro" id="IPR029069">
    <property type="entry name" value="HotDog_dom_sf"/>
</dbReference>
<organism evidence="5 8">
    <name type="scientific">Malaciobacter marinus</name>
    <dbReference type="NCBI Taxonomy" id="505249"/>
    <lineage>
        <taxon>Bacteria</taxon>
        <taxon>Pseudomonadati</taxon>
        <taxon>Campylobacterota</taxon>
        <taxon>Epsilonproteobacteria</taxon>
        <taxon>Campylobacterales</taxon>
        <taxon>Arcobacteraceae</taxon>
        <taxon>Malaciobacter</taxon>
    </lineage>
</organism>
<keyword evidence="7" id="KW-1185">Reference proteome</keyword>
<dbReference type="Pfam" id="PF03061">
    <property type="entry name" value="4HBT"/>
    <property type="match status" value="1"/>
</dbReference>
<dbReference type="InterPro" id="IPR040170">
    <property type="entry name" value="Cytosol_ACT"/>
</dbReference>
<dbReference type="PANTHER" id="PTHR11049">
    <property type="entry name" value="ACYL COENZYME A THIOESTER HYDROLASE"/>
    <property type="match status" value="1"/>
</dbReference>
<accession>A0A347TNC4</accession>
<keyword evidence="2 3" id="KW-0378">Hydrolase</keyword>
<dbReference type="SUPFAM" id="SSF54637">
    <property type="entry name" value="Thioesterase/thiol ester dehydrase-isomerase"/>
    <property type="match status" value="1"/>
</dbReference>
<dbReference type="InterPro" id="IPR006683">
    <property type="entry name" value="Thioestr_dom"/>
</dbReference>
<dbReference type="GO" id="GO:0005829">
    <property type="term" value="C:cytosol"/>
    <property type="evidence" value="ECO:0007669"/>
    <property type="project" value="TreeGrafter"/>
</dbReference>
<name>A0A347TNC4_9BACT</name>
<proteinExistence type="inferred from homology"/>
<evidence type="ECO:0000256" key="1">
    <source>
        <dbReference type="ARBA" id="ARBA00010458"/>
    </source>
</evidence>
<reference evidence="6" key="2">
    <citation type="submission" date="2017-09" db="EMBL/GenBank/DDBJ databases">
        <authorList>
            <person name="Perez-Cataluna A."/>
            <person name="Figueras M.J."/>
            <person name="Salas-Masso N."/>
        </authorList>
    </citation>
    <scope>NUCLEOTIDE SEQUENCE</scope>
    <source>
        <strain evidence="6">CECT 7727</strain>
    </source>
</reference>
<evidence type="ECO:0000313" key="8">
    <source>
        <dbReference type="Proteomes" id="UP000264693"/>
    </source>
</evidence>